<keyword evidence="9" id="KW-1185">Reference proteome</keyword>
<dbReference type="Pfam" id="PF08281">
    <property type="entry name" value="Sigma70_r4_2"/>
    <property type="match status" value="1"/>
</dbReference>
<dbReference type="EMBL" id="FQXB01000001">
    <property type="protein sequence ID" value="SHG93273.1"/>
    <property type="molecule type" value="Genomic_DNA"/>
</dbReference>
<dbReference type="PANTHER" id="PTHR43133:SF8">
    <property type="entry name" value="RNA POLYMERASE SIGMA FACTOR HI_1459-RELATED"/>
    <property type="match status" value="1"/>
</dbReference>
<reference evidence="8 9" key="1">
    <citation type="submission" date="2016-11" db="EMBL/GenBank/DDBJ databases">
        <authorList>
            <person name="Jaros S."/>
            <person name="Januszkiewicz K."/>
            <person name="Wedrychowicz H."/>
        </authorList>
    </citation>
    <scope>NUCLEOTIDE SEQUENCE [LARGE SCALE GENOMIC DNA]</scope>
    <source>
        <strain evidence="8 9">DSM 28715</strain>
    </source>
</reference>
<name>A0A1M5NWB6_9RHOB</name>
<dbReference type="InterPro" id="IPR039425">
    <property type="entry name" value="RNA_pol_sigma-70-like"/>
</dbReference>
<dbReference type="InterPro" id="IPR014284">
    <property type="entry name" value="RNA_pol_sigma-70_dom"/>
</dbReference>
<feature type="domain" description="RNA polymerase sigma-70 region 2" evidence="6">
    <location>
        <begin position="34"/>
        <end position="101"/>
    </location>
</feature>
<evidence type="ECO:0000256" key="2">
    <source>
        <dbReference type="ARBA" id="ARBA00023015"/>
    </source>
</evidence>
<dbReference type="GO" id="GO:0006352">
    <property type="term" value="P:DNA-templated transcription initiation"/>
    <property type="evidence" value="ECO:0007669"/>
    <property type="project" value="InterPro"/>
</dbReference>
<dbReference type="SUPFAM" id="SSF88659">
    <property type="entry name" value="Sigma3 and sigma4 domains of RNA polymerase sigma factors"/>
    <property type="match status" value="1"/>
</dbReference>
<keyword evidence="4" id="KW-0238">DNA-binding</keyword>
<evidence type="ECO:0000256" key="4">
    <source>
        <dbReference type="ARBA" id="ARBA00023125"/>
    </source>
</evidence>
<dbReference type="OrthoDB" id="9803470at2"/>
<dbReference type="Gene3D" id="1.10.1740.10">
    <property type="match status" value="1"/>
</dbReference>
<dbReference type="InterPro" id="IPR013325">
    <property type="entry name" value="RNA_pol_sigma_r2"/>
</dbReference>
<comment type="similarity">
    <text evidence="1">Belongs to the sigma-70 factor family. ECF subfamily.</text>
</comment>
<protein>
    <submittedName>
        <fullName evidence="8">RNA polymerase sigma-70 factor, ECF subfamily</fullName>
    </submittedName>
</protein>
<evidence type="ECO:0000259" key="7">
    <source>
        <dbReference type="Pfam" id="PF08281"/>
    </source>
</evidence>
<dbReference type="NCBIfam" id="TIGR02937">
    <property type="entry name" value="sigma70-ECF"/>
    <property type="match status" value="1"/>
</dbReference>
<dbReference type="SUPFAM" id="SSF88946">
    <property type="entry name" value="Sigma2 domain of RNA polymerase sigma factors"/>
    <property type="match status" value="1"/>
</dbReference>
<dbReference type="Gene3D" id="1.10.10.10">
    <property type="entry name" value="Winged helix-like DNA-binding domain superfamily/Winged helix DNA-binding domain"/>
    <property type="match status" value="1"/>
</dbReference>
<keyword evidence="5" id="KW-0804">Transcription</keyword>
<gene>
    <name evidence="8" type="ORF">SAMN05444003_1604</name>
</gene>
<keyword evidence="2" id="KW-0805">Transcription regulation</keyword>
<dbReference type="InterPro" id="IPR013324">
    <property type="entry name" value="RNA_pol_sigma_r3/r4-like"/>
</dbReference>
<evidence type="ECO:0000259" key="6">
    <source>
        <dbReference type="Pfam" id="PF04542"/>
    </source>
</evidence>
<evidence type="ECO:0000256" key="1">
    <source>
        <dbReference type="ARBA" id="ARBA00010641"/>
    </source>
</evidence>
<organism evidence="8 9">
    <name type="scientific">Cognatiyoonia sediminum</name>
    <dbReference type="NCBI Taxonomy" id="1508389"/>
    <lineage>
        <taxon>Bacteria</taxon>
        <taxon>Pseudomonadati</taxon>
        <taxon>Pseudomonadota</taxon>
        <taxon>Alphaproteobacteria</taxon>
        <taxon>Rhodobacterales</taxon>
        <taxon>Paracoccaceae</taxon>
        <taxon>Cognatiyoonia</taxon>
    </lineage>
</organism>
<dbReference type="Proteomes" id="UP000184074">
    <property type="component" value="Unassembled WGS sequence"/>
</dbReference>
<dbReference type="STRING" id="1508389.SAMN05444003_1604"/>
<evidence type="ECO:0000256" key="3">
    <source>
        <dbReference type="ARBA" id="ARBA00023082"/>
    </source>
</evidence>
<dbReference type="AlphaFoldDB" id="A0A1M5NWB6"/>
<dbReference type="Pfam" id="PF04542">
    <property type="entry name" value="Sigma70_r2"/>
    <property type="match status" value="1"/>
</dbReference>
<dbReference type="RefSeq" id="WP_072900271.1">
    <property type="nucleotide sequence ID" value="NZ_FQXB01000001.1"/>
</dbReference>
<dbReference type="InterPro" id="IPR007627">
    <property type="entry name" value="RNA_pol_sigma70_r2"/>
</dbReference>
<dbReference type="GO" id="GO:0003677">
    <property type="term" value="F:DNA binding"/>
    <property type="evidence" value="ECO:0007669"/>
    <property type="project" value="UniProtKB-KW"/>
</dbReference>
<sequence>MKSELASNRAKERALEAYLLSSAKLGNERAMAQLVRLLSPVMMRHATRLTGDTEQAKDMVQAAWADIFRSLDTVKNPEAIRAFALQIVTRKVAAVIRAKQKERSLKTALTDEHQDVGQPLGEIAADAYSVRKAINQLSKDHQAILALFYLEDMTTSEVAAALNIPVGTVKTRLMHARSNLRAILEGSNHGKN</sequence>
<keyword evidence="3" id="KW-0731">Sigma factor</keyword>
<dbReference type="InterPro" id="IPR013249">
    <property type="entry name" value="RNA_pol_sigma70_r4_t2"/>
</dbReference>
<evidence type="ECO:0000313" key="9">
    <source>
        <dbReference type="Proteomes" id="UP000184074"/>
    </source>
</evidence>
<dbReference type="PANTHER" id="PTHR43133">
    <property type="entry name" value="RNA POLYMERASE ECF-TYPE SIGMA FACTO"/>
    <property type="match status" value="1"/>
</dbReference>
<dbReference type="CDD" id="cd06171">
    <property type="entry name" value="Sigma70_r4"/>
    <property type="match status" value="1"/>
</dbReference>
<feature type="domain" description="RNA polymerase sigma factor 70 region 4 type 2" evidence="7">
    <location>
        <begin position="130"/>
        <end position="180"/>
    </location>
</feature>
<dbReference type="InterPro" id="IPR036388">
    <property type="entry name" value="WH-like_DNA-bd_sf"/>
</dbReference>
<dbReference type="GO" id="GO:0016987">
    <property type="term" value="F:sigma factor activity"/>
    <property type="evidence" value="ECO:0007669"/>
    <property type="project" value="UniProtKB-KW"/>
</dbReference>
<evidence type="ECO:0000256" key="5">
    <source>
        <dbReference type="ARBA" id="ARBA00023163"/>
    </source>
</evidence>
<evidence type="ECO:0000313" key="8">
    <source>
        <dbReference type="EMBL" id="SHG93273.1"/>
    </source>
</evidence>
<accession>A0A1M5NWB6</accession>
<proteinExistence type="inferred from homology"/>